<reference evidence="1 2" key="1">
    <citation type="submission" date="2021-03" db="EMBL/GenBank/DDBJ databases">
        <title>Genomic Encyclopedia of Type Strains, Phase IV (KMG-IV): sequencing the most valuable type-strain genomes for metagenomic binning, comparative biology and taxonomic classification.</title>
        <authorList>
            <person name="Goeker M."/>
        </authorList>
    </citation>
    <scope>NUCLEOTIDE SEQUENCE [LARGE SCALE GENOMIC DNA]</scope>
    <source>
        <strain evidence="1 2">DSM 26048</strain>
    </source>
</reference>
<gene>
    <name evidence="1" type="ORF">J2Z66_001178</name>
</gene>
<dbReference type="Proteomes" id="UP001519287">
    <property type="component" value="Unassembled WGS sequence"/>
</dbReference>
<protein>
    <submittedName>
        <fullName evidence="1">Uncharacterized protein</fullName>
    </submittedName>
</protein>
<dbReference type="RefSeq" id="WP_209970416.1">
    <property type="nucleotide sequence ID" value="NZ_JAGGLB010000003.1"/>
</dbReference>
<evidence type="ECO:0000313" key="1">
    <source>
        <dbReference type="EMBL" id="MBP1989580.1"/>
    </source>
</evidence>
<sequence>MSVIVIAEERVQAGMKQSSIAERQKPTTYKLLTAELKGHQGIDTF</sequence>
<name>A0ABS4IPU4_9BACL</name>
<accession>A0ABS4IPU4</accession>
<keyword evidence="2" id="KW-1185">Reference proteome</keyword>
<organism evidence="1 2">
    <name type="scientific">Paenibacillus eucommiae</name>
    <dbReference type="NCBI Taxonomy" id="1355755"/>
    <lineage>
        <taxon>Bacteria</taxon>
        <taxon>Bacillati</taxon>
        <taxon>Bacillota</taxon>
        <taxon>Bacilli</taxon>
        <taxon>Bacillales</taxon>
        <taxon>Paenibacillaceae</taxon>
        <taxon>Paenibacillus</taxon>
    </lineage>
</organism>
<evidence type="ECO:0000313" key="2">
    <source>
        <dbReference type="Proteomes" id="UP001519287"/>
    </source>
</evidence>
<dbReference type="EMBL" id="JAGGLB010000003">
    <property type="protein sequence ID" value="MBP1989580.1"/>
    <property type="molecule type" value="Genomic_DNA"/>
</dbReference>
<comment type="caution">
    <text evidence="1">The sequence shown here is derived from an EMBL/GenBank/DDBJ whole genome shotgun (WGS) entry which is preliminary data.</text>
</comment>
<proteinExistence type="predicted"/>